<evidence type="ECO:0000256" key="2">
    <source>
        <dbReference type="ARBA" id="ARBA00007317"/>
    </source>
</evidence>
<evidence type="ECO:0000256" key="5">
    <source>
        <dbReference type="ARBA" id="ARBA00023315"/>
    </source>
</evidence>
<dbReference type="InterPro" id="IPR036625">
    <property type="entry name" value="E3-bd_dom_sf"/>
</dbReference>
<keyword evidence="10" id="KW-0670">Pyruvate</keyword>
<evidence type="ECO:0000256" key="1">
    <source>
        <dbReference type="ARBA" id="ARBA00001938"/>
    </source>
</evidence>
<gene>
    <name evidence="10" type="ORF">SAMN05444972_107166</name>
</gene>
<dbReference type="Gene3D" id="2.40.50.100">
    <property type="match status" value="1"/>
</dbReference>
<dbReference type="PROSITE" id="PS50968">
    <property type="entry name" value="BIOTINYL_LIPOYL"/>
    <property type="match status" value="1"/>
</dbReference>
<dbReference type="CDD" id="cd06849">
    <property type="entry name" value="lipoyl_domain"/>
    <property type="match status" value="1"/>
</dbReference>
<dbReference type="FunFam" id="3.30.559.10:FF:000007">
    <property type="entry name" value="Dihydrolipoamide acetyltransferase component of pyruvate dehydrogenase complex"/>
    <property type="match status" value="1"/>
</dbReference>
<dbReference type="InterPro" id="IPR004167">
    <property type="entry name" value="PSBD"/>
</dbReference>
<dbReference type="GO" id="GO:0031405">
    <property type="term" value="F:lipoic acid binding"/>
    <property type="evidence" value="ECO:0007669"/>
    <property type="project" value="TreeGrafter"/>
</dbReference>
<dbReference type="Pfam" id="PF00364">
    <property type="entry name" value="Biotin_lipoyl"/>
    <property type="match status" value="1"/>
</dbReference>
<dbReference type="GO" id="GO:0016407">
    <property type="term" value="F:acetyltransferase activity"/>
    <property type="evidence" value="ECO:0007669"/>
    <property type="project" value="TreeGrafter"/>
</dbReference>
<dbReference type="RefSeq" id="WP_091837356.1">
    <property type="nucleotide sequence ID" value="NZ_FPAA01000007.1"/>
</dbReference>
<organism evidence="10 11">
    <name type="scientific">Marininema halotolerans</name>
    <dbReference type="NCBI Taxonomy" id="1155944"/>
    <lineage>
        <taxon>Bacteria</taxon>
        <taxon>Bacillati</taxon>
        <taxon>Bacillota</taxon>
        <taxon>Bacilli</taxon>
        <taxon>Bacillales</taxon>
        <taxon>Thermoactinomycetaceae</taxon>
        <taxon>Marininema</taxon>
    </lineage>
</organism>
<dbReference type="InterPro" id="IPR001078">
    <property type="entry name" value="2-oxoacid_DH_actylTfrase"/>
</dbReference>
<dbReference type="Pfam" id="PF02817">
    <property type="entry name" value="E3_binding"/>
    <property type="match status" value="1"/>
</dbReference>
<dbReference type="PANTHER" id="PTHR43178:SF5">
    <property type="entry name" value="LIPOAMIDE ACYLTRANSFERASE COMPONENT OF BRANCHED-CHAIN ALPHA-KETO ACID DEHYDROGENASE COMPLEX, MITOCHONDRIAL"/>
    <property type="match status" value="1"/>
</dbReference>
<dbReference type="OrthoDB" id="9805770at2"/>
<sequence length="448" mass="49153">MAFEFKLPDVGEGIHEGEIVKFHVAEGDSITEDDVLAEVQTDKAVVEIPSPVTGTVKKLNAAEGEVVEVGSVLAIFDTDGDDADSSDEEEKEVSNEEKTESQDEQKESAKADRDSDQVAKKESGTPKAAGQDVLAMPSVRKKARELGIDINEVSGSGKNGRIMLEDLDSFKSGGAKQADAGEDKQKESAKEETSSKEEQKDSSKEKKSASSVAHEEEERIPLRGMRRTIAKRMAQSAFTAPHVTIMEEIDASELIEVRNWAKPIAEKKGVKLTYLPFVIKALTATLHEFPTLNASIDDENEEIVLKKVYNMGIATATEDGLVVPVVKNVDRKSIFTLAEEIREVVDRTRNRKASVEDLRGSTFSITNIGSFGGQYFTPIINYPEVAIFGMGKMADRPVAVDGEVVIRPMMNVSLSIDHRLIDGDVAARFLNHVKELLENPKLLMMEMN</sequence>
<dbReference type="SUPFAM" id="SSF47005">
    <property type="entry name" value="Peripheral subunit-binding domain of 2-oxo acid dehydrogenase complex"/>
    <property type="match status" value="1"/>
</dbReference>
<proteinExistence type="inferred from homology"/>
<feature type="domain" description="Peripheral subunit-binding (PSBD)" evidence="9">
    <location>
        <begin position="134"/>
        <end position="171"/>
    </location>
</feature>
<name>A0A1I6SKL8_9BACL</name>
<feature type="region of interest" description="Disordered" evidence="7">
    <location>
        <begin position="77"/>
        <end position="138"/>
    </location>
</feature>
<evidence type="ECO:0000313" key="11">
    <source>
        <dbReference type="Proteomes" id="UP000198660"/>
    </source>
</evidence>
<evidence type="ECO:0000259" key="9">
    <source>
        <dbReference type="PROSITE" id="PS51826"/>
    </source>
</evidence>
<dbReference type="PROSITE" id="PS00189">
    <property type="entry name" value="LIPOYL"/>
    <property type="match status" value="1"/>
</dbReference>
<dbReference type="AlphaFoldDB" id="A0A1I6SKL8"/>
<dbReference type="InterPro" id="IPR011053">
    <property type="entry name" value="Single_hybrid_motif"/>
</dbReference>
<keyword evidence="4 6" id="KW-0450">Lipoyl</keyword>
<evidence type="ECO:0000256" key="3">
    <source>
        <dbReference type="ARBA" id="ARBA00022679"/>
    </source>
</evidence>
<dbReference type="GO" id="GO:0005737">
    <property type="term" value="C:cytoplasm"/>
    <property type="evidence" value="ECO:0007669"/>
    <property type="project" value="TreeGrafter"/>
</dbReference>
<keyword evidence="11" id="KW-1185">Reference proteome</keyword>
<reference evidence="11" key="1">
    <citation type="submission" date="2016-10" db="EMBL/GenBank/DDBJ databases">
        <authorList>
            <person name="Varghese N."/>
            <person name="Submissions S."/>
        </authorList>
    </citation>
    <scope>NUCLEOTIDE SEQUENCE [LARGE SCALE GENOMIC DNA]</scope>
    <source>
        <strain evidence="11">DSM 45789</strain>
    </source>
</reference>
<feature type="compositionally biased region" description="Acidic residues" evidence="7">
    <location>
        <begin position="78"/>
        <end position="91"/>
    </location>
</feature>
<comment type="similarity">
    <text evidence="2 6">Belongs to the 2-oxoacid dehydrogenase family.</text>
</comment>
<evidence type="ECO:0000256" key="4">
    <source>
        <dbReference type="ARBA" id="ARBA00022823"/>
    </source>
</evidence>
<dbReference type="SUPFAM" id="SSF51230">
    <property type="entry name" value="Single hybrid motif"/>
    <property type="match status" value="1"/>
</dbReference>
<dbReference type="EMBL" id="FPAA01000007">
    <property type="protein sequence ID" value="SFS77495.1"/>
    <property type="molecule type" value="Genomic_DNA"/>
</dbReference>
<dbReference type="InterPro" id="IPR050743">
    <property type="entry name" value="2-oxoacid_DH_E2_comp"/>
</dbReference>
<dbReference type="InterPro" id="IPR000089">
    <property type="entry name" value="Biotin_lipoyl"/>
</dbReference>
<evidence type="ECO:0000256" key="7">
    <source>
        <dbReference type="SAM" id="MobiDB-lite"/>
    </source>
</evidence>
<dbReference type="Gene3D" id="4.10.320.10">
    <property type="entry name" value="E3-binding domain"/>
    <property type="match status" value="1"/>
</dbReference>
<feature type="region of interest" description="Disordered" evidence="7">
    <location>
        <begin position="172"/>
        <end position="221"/>
    </location>
</feature>
<feature type="compositionally biased region" description="Basic and acidic residues" evidence="7">
    <location>
        <begin position="92"/>
        <end position="124"/>
    </location>
</feature>
<dbReference type="InterPro" id="IPR003016">
    <property type="entry name" value="2-oxoA_DH_lipoyl-BS"/>
</dbReference>
<feature type="compositionally biased region" description="Basic and acidic residues" evidence="7">
    <location>
        <begin position="179"/>
        <end position="221"/>
    </location>
</feature>
<dbReference type="Pfam" id="PF00198">
    <property type="entry name" value="2-oxoacid_dh"/>
    <property type="match status" value="1"/>
</dbReference>
<feature type="domain" description="Lipoyl-binding" evidence="8">
    <location>
        <begin position="2"/>
        <end position="77"/>
    </location>
</feature>
<keyword evidence="5 6" id="KW-0012">Acyltransferase</keyword>
<dbReference type="InterPro" id="IPR023213">
    <property type="entry name" value="CAT-like_dom_sf"/>
</dbReference>
<evidence type="ECO:0000259" key="8">
    <source>
        <dbReference type="PROSITE" id="PS50968"/>
    </source>
</evidence>
<evidence type="ECO:0000313" key="10">
    <source>
        <dbReference type="EMBL" id="SFS77495.1"/>
    </source>
</evidence>
<dbReference type="PANTHER" id="PTHR43178">
    <property type="entry name" value="DIHYDROLIPOAMIDE ACETYLTRANSFERASE COMPONENT OF PYRUVATE DEHYDROGENASE COMPLEX"/>
    <property type="match status" value="1"/>
</dbReference>
<dbReference type="PROSITE" id="PS51826">
    <property type="entry name" value="PSBD"/>
    <property type="match status" value="1"/>
</dbReference>
<accession>A0A1I6SKL8</accession>
<evidence type="ECO:0000256" key="6">
    <source>
        <dbReference type="RuleBase" id="RU003423"/>
    </source>
</evidence>
<dbReference type="SUPFAM" id="SSF52777">
    <property type="entry name" value="CoA-dependent acyltransferases"/>
    <property type="match status" value="1"/>
</dbReference>
<dbReference type="Proteomes" id="UP000198660">
    <property type="component" value="Unassembled WGS sequence"/>
</dbReference>
<comment type="cofactor">
    <cofactor evidence="1 6">
        <name>(R)-lipoate</name>
        <dbReference type="ChEBI" id="CHEBI:83088"/>
    </cofactor>
</comment>
<dbReference type="Gene3D" id="3.30.559.10">
    <property type="entry name" value="Chloramphenicol acetyltransferase-like domain"/>
    <property type="match status" value="1"/>
</dbReference>
<protein>
    <recommendedName>
        <fullName evidence="6">Dihydrolipoamide acetyltransferase component of pyruvate dehydrogenase complex</fullName>
        <ecNumber evidence="6">2.3.1.-</ecNumber>
    </recommendedName>
</protein>
<dbReference type="EC" id="2.3.1.-" evidence="6"/>
<keyword evidence="3 6" id="KW-0808">Transferase</keyword>